<organism evidence="2">
    <name type="scientific">freshwater metagenome</name>
    <dbReference type="NCBI Taxonomy" id="449393"/>
    <lineage>
        <taxon>unclassified sequences</taxon>
        <taxon>metagenomes</taxon>
        <taxon>ecological metagenomes</taxon>
    </lineage>
</organism>
<feature type="region of interest" description="Disordered" evidence="1">
    <location>
        <begin position="71"/>
        <end position="94"/>
    </location>
</feature>
<feature type="region of interest" description="Disordered" evidence="1">
    <location>
        <begin position="1"/>
        <end position="46"/>
    </location>
</feature>
<protein>
    <submittedName>
        <fullName evidence="2">Unannotated protein</fullName>
    </submittedName>
</protein>
<dbReference type="EMBL" id="CAEZTD010000095">
    <property type="protein sequence ID" value="CAB4567593.1"/>
    <property type="molecule type" value="Genomic_DNA"/>
</dbReference>
<feature type="compositionally biased region" description="Gly residues" evidence="1">
    <location>
        <begin position="1"/>
        <end position="10"/>
    </location>
</feature>
<accession>A0A6J6E008</accession>
<gene>
    <name evidence="2" type="ORF">UFOPK1591_01121</name>
</gene>
<evidence type="ECO:0000313" key="2">
    <source>
        <dbReference type="EMBL" id="CAB4567593.1"/>
    </source>
</evidence>
<name>A0A6J6E008_9ZZZZ</name>
<proteinExistence type="predicted"/>
<sequence length="130" mass="13475">MGAGHGGGYAPGKSGSSQAIDNHKSAASKFGTSRHGWLGNPGKQSHVQVIKSDSPLDTALELFSILSKGGSTKGLPGDKGRVATFAPDKQGGKGSAFTLRIKSSQNDPVVDIKIVGSDGIKYKIHFERKA</sequence>
<reference evidence="2" key="1">
    <citation type="submission" date="2020-05" db="EMBL/GenBank/DDBJ databases">
        <authorList>
            <person name="Chiriac C."/>
            <person name="Salcher M."/>
            <person name="Ghai R."/>
            <person name="Kavagutti S V."/>
        </authorList>
    </citation>
    <scope>NUCLEOTIDE SEQUENCE</scope>
</reference>
<dbReference type="AlphaFoldDB" id="A0A6J6E008"/>
<evidence type="ECO:0000256" key="1">
    <source>
        <dbReference type="SAM" id="MobiDB-lite"/>
    </source>
</evidence>